<dbReference type="RefSeq" id="WP_188424721.1">
    <property type="nucleotide sequence ID" value="NZ_BMCH01000001.1"/>
</dbReference>
<protein>
    <recommendedName>
        <fullName evidence="3">Attachment p12 family protein</fullName>
    </recommendedName>
</protein>
<accession>A0ABQ1L6Y0</accession>
<keyword evidence="2" id="KW-1185">Reference proteome</keyword>
<dbReference type="Proteomes" id="UP000637769">
    <property type="component" value="Unassembled WGS sequence"/>
</dbReference>
<evidence type="ECO:0000313" key="1">
    <source>
        <dbReference type="EMBL" id="GGC20356.1"/>
    </source>
</evidence>
<evidence type="ECO:0000313" key="2">
    <source>
        <dbReference type="Proteomes" id="UP000637769"/>
    </source>
</evidence>
<sequence length="62" mass="6398">MIQSLIVIALVVVALLFWLNRLFPVHAARLKAQLGIARQTAPGGAPKKGCAGCDGCKGGGCH</sequence>
<reference evidence="2" key="1">
    <citation type="journal article" date="2019" name="Int. J. Syst. Evol. Microbiol.">
        <title>The Global Catalogue of Microorganisms (GCM) 10K type strain sequencing project: providing services to taxonomists for standard genome sequencing and annotation.</title>
        <authorList>
            <consortium name="The Broad Institute Genomics Platform"/>
            <consortium name="The Broad Institute Genome Sequencing Center for Infectious Disease"/>
            <person name="Wu L."/>
            <person name="Ma J."/>
        </authorList>
    </citation>
    <scope>NUCLEOTIDE SEQUENCE [LARGE SCALE GENOMIC DNA]</scope>
    <source>
        <strain evidence="2">CCM 7132</strain>
    </source>
</reference>
<evidence type="ECO:0008006" key="3">
    <source>
        <dbReference type="Google" id="ProtNLM"/>
    </source>
</evidence>
<organism evidence="1 2">
    <name type="scientific">Asaia siamensis</name>
    <dbReference type="NCBI Taxonomy" id="110479"/>
    <lineage>
        <taxon>Bacteria</taxon>
        <taxon>Pseudomonadati</taxon>
        <taxon>Pseudomonadota</taxon>
        <taxon>Alphaproteobacteria</taxon>
        <taxon>Acetobacterales</taxon>
        <taxon>Acetobacteraceae</taxon>
        <taxon>Asaia</taxon>
    </lineage>
</organism>
<name>A0ABQ1L6Y0_9PROT</name>
<comment type="caution">
    <text evidence="1">The sequence shown here is derived from an EMBL/GenBank/DDBJ whole genome shotgun (WGS) entry which is preliminary data.</text>
</comment>
<dbReference type="EMBL" id="BMCH01000001">
    <property type="protein sequence ID" value="GGC20356.1"/>
    <property type="molecule type" value="Genomic_DNA"/>
</dbReference>
<proteinExistence type="predicted"/>
<gene>
    <name evidence="1" type="ORF">GCM10007207_02010</name>
</gene>